<dbReference type="GO" id="GO:0046872">
    <property type="term" value="F:metal ion binding"/>
    <property type="evidence" value="ECO:0007669"/>
    <property type="project" value="UniProtKB-KW"/>
</dbReference>
<evidence type="ECO:0000259" key="15">
    <source>
        <dbReference type="PROSITE" id="PS52012"/>
    </source>
</evidence>
<proteinExistence type="inferred from homology"/>
<evidence type="ECO:0000313" key="16">
    <source>
        <dbReference type="EMBL" id="KAK7040743.1"/>
    </source>
</evidence>
<keyword evidence="17" id="KW-1185">Reference proteome</keyword>
<feature type="domain" description="CFEM" evidence="15">
    <location>
        <begin position="1"/>
        <end position="108"/>
    </location>
</feature>
<feature type="chain" id="PRO_5043732145" description="CFEM domain-containing protein" evidence="14">
    <location>
        <begin position="20"/>
        <end position="143"/>
    </location>
</feature>
<dbReference type="PANTHER" id="PTHR37928">
    <property type="entry name" value="CFEM DOMAIN PROTEIN (AFU_ORTHOLOGUE AFUA_6G14090)"/>
    <property type="match status" value="1"/>
</dbReference>
<comment type="similarity">
    <text evidence="3">Belongs to the RBT5 family.</text>
</comment>
<evidence type="ECO:0000256" key="8">
    <source>
        <dbReference type="ARBA" id="ARBA00022729"/>
    </source>
</evidence>
<dbReference type="InterPro" id="IPR051735">
    <property type="entry name" value="CFEM_domain"/>
</dbReference>
<dbReference type="EMBL" id="JAYKXP010000036">
    <property type="protein sequence ID" value="KAK7040743.1"/>
    <property type="molecule type" value="Genomic_DNA"/>
</dbReference>
<evidence type="ECO:0000313" key="17">
    <source>
        <dbReference type="Proteomes" id="UP001383192"/>
    </source>
</evidence>
<gene>
    <name evidence="16" type="ORF">VNI00_009649</name>
</gene>
<protein>
    <recommendedName>
        <fullName evidence="15">CFEM domain-containing protein</fullName>
    </recommendedName>
</protein>
<keyword evidence="12" id="KW-0325">Glycoprotein</keyword>
<accession>A0AAW0CRL1</accession>
<evidence type="ECO:0000256" key="4">
    <source>
        <dbReference type="ARBA" id="ARBA00022475"/>
    </source>
</evidence>
<sequence length="143" mass="13679">MYSSAALLILAALTTSVSAQNLPTCAFTCVASADTGSCGMDNKCLCSSQAFVESTTKCIMSSCTGDDLQAAVAGAQQLCADAGVTLSVPSASSTAPSSSNTSGSATSAGSAQTTAPSNAAVAPGINIDGIAAIVGAGFAILAL</sequence>
<dbReference type="GO" id="GO:0005576">
    <property type="term" value="C:extracellular region"/>
    <property type="evidence" value="ECO:0007669"/>
    <property type="project" value="UniProtKB-SubCell"/>
</dbReference>
<dbReference type="PANTHER" id="PTHR37928:SF2">
    <property type="entry name" value="GPI ANCHORED CFEM DOMAIN PROTEIN (AFU_ORTHOLOGUE AFUA_6G10580)"/>
    <property type="match status" value="1"/>
</dbReference>
<evidence type="ECO:0000256" key="7">
    <source>
        <dbReference type="ARBA" id="ARBA00022723"/>
    </source>
</evidence>
<keyword evidence="9" id="KW-0408">Iron</keyword>
<dbReference type="Proteomes" id="UP001383192">
    <property type="component" value="Unassembled WGS sequence"/>
</dbReference>
<name>A0AAW0CRL1_9AGAR</name>
<reference evidence="16 17" key="1">
    <citation type="submission" date="2024-01" db="EMBL/GenBank/DDBJ databases">
        <title>A draft genome for a cacao thread blight-causing isolate of Paramarasmius palmivorus.</title>
        <authorList>
            <person name="Baruah I.K."/>
            <person name="Bukari Y."/>
            <person name="Amoako-Attah I."/>
            <person name="Meinhardt L.W."/>
            <person name="Bailey B.A."/>
            <person name="Cohen S.P."/>
        </authorList>
    </citation>
    <scope>NUCLEOTIDE SEQUENCE [LARGE SCALE GENOMIC DNA]</scope>
    <source>
        <strain evidence="16 17">GH-12</strain>
    </source>
</reference>
<evidence type="ECO:0000256" key="11">
    <source>
        <dbReference type="ARBA" id="ARBA00023157"/>
    </source>
</evidence>
<keyword evidence="13" id="KW-0449">Lipoprotein</keyword>
<evidence type="ECO:0000256" key="1">
    <source>
        <dbReference type="ARBA" id="ARBA00004609"/>
    </source>
</evidence>
<evidence type="ECO:0000256" key="10">
    <source>
        <dbReference type="ARBA" id="ARBA00023136"/>
    </source>
</evidence>
<evidence type="ECO:0000256" key="2">
    <source>
        <dbReference type="ARBA" id="ARBA00004613"/>
    </source>
</evidence>
<comment type="subcellular location">
    <subcellularLocation>
        <location evidence="1">Cell membrane</location>
        <topology evidence="1">Lipid-anchor</topology>
        <topology evidence="1">GPI-anchor</topology>
    </subcellularLocation>
    <subcellularLocation>
        <location evidence="2">Secreted</location>
    </subcellularLocation>
</comment>
<evidence type="ECO:0000256" key="14">
    <source>
        <dbReference type="SAM" id="SignalP"/>
    </source>
</evidence>
<dbReference type="InterPro" id="IPR008427">
    <property type="entry name" value="Extracellular_membr_CFEM_dom"/>
</dbReference>
<keyword evidence="5" id="KW-0964">Secreted</keyword>
<evidence type="ECO:0000256" key="9">
    <source>
        <dbReference type="ARBA" id="ARBA00023004"/>
    </source>
</evidence>
<evidence type="ECO:0000256" key="3">
    <source>
        <dbReference type="ARBA" id="ARBA00010031"/>
    </source>
</evidence>
<keyword evidence="7" id="KW-0479">Metal-binding</keyword>
<dbReference type="GO" id="GO:0005886">
    <property type="term" value="C:plasma membrane"/>
    <property type="evidence" value="ECO:0007669"/>
    <property type="project" value="UniProtKB-SubCell"/>
</dbReference>
<evidence type="ECO:0000256" key="5">
    <source>
        <dbReference type="ARBA" id="ARBA00022525"/>
    </source>
</evidence>
<evidence type="ECO:0000256" key="12">
    <source>
        <dbReference type="ARBA" id="ARBA00023180"/>
    </source>
</evidence>
<organism evidence="16 17">
    <name type="scientific">Paramarasmius palmivorus</name>
    <dbReference type="NCBI Taxonomy" id="297713"/>
    <lineage>
        <taxon>Eukaryota</taxon>
        <taxon>Fungi</taxon>
        <taxon>Dikarya</taxon>
        <taxon>Basidiomycota</taxon>
        <taxon>Agaricomycotina</taxon>
        <taxon>Agaricomycetes</taxon>
        <taxon>Agaricomycetidae</taxon>
        <taxon>Agaricales</taxon>
        <taxon>Marasmiineae</taxon>
        <taxon>Marasmiaceae</taxon>
        <taxon>Paramarasmius</taxon>
    </lineage>
</organism>
<keyword evidence="10" id="KW-0472">Membrane</keyword>
<dbReference type="PROSITE" id="PS52012">
    <property type="entry name" value="CFEM"/>
    <property type="match status" value="1"/>
</dbReference>
<comment type="caution">
    <text evidence="16">The sequence shown here is derived from an EMBL/GenBank/DDBJ whole genome shotgun (WGS) entry which is preliminary data.</text>
</comment>
<evidence type="ECO:0000256" key="13">
    <source>
        <dbReference type="ARBA" id="ARBA00023288"/>
    </source>
</evidence>
<keyword evidence="8 14" id="KW-0732">Signal</keyword>
<evidence type="ECO:0000256" key="6">
    <source>
        <dbReference type="ARBA" id="ARBA00022617"/>
    </source>
</evidence>
<dbReference type="Pfam" id="PF05730">
    <property type="entry name" value="CFEM"/>
    <property type="match status" value="1"/>
</dbReference>
<keyword evidence="4" id="KW-1003">Cell membrane</keyword>
<keyword evidence="6" id="KW-0349">Heme</keyword>
<keyword evidence="11" id="KW-1015">Disulfide bond</keyword>
<feature type="signal peptide" evidence="14">
    <location>
        <begin position="1"/>
        <end position="19"/>
    </location>
</feature>
<dbReference type="AlphaFoldDB" id="A0AAW0CRL1"/>